<dbReference type="PANTHER" id="PTHR48070">
    <property type="entry name" value="ESTERASE OVCA2"/>
    <property type="match status" value="1"/>
</dbReference>
<dbReference type="InterPro" id="IPR005645">
    <property type="entry name" value="FSH-like_dom"/>
</dbReference>
<dbReference type="Proteomes" id="UP001202479">
    <property type="component" value="Unassembled WGS sequence"/>
</dbReference>
<name>A0AAI9WW69_9ASCO</name>
<evidence type="ECO:0000313" key="4">
    <source>
        <dbReference type="Proteomes" id="UP001202479"/>
    </source>
</evidence>
<sequence length="258" mass="28758">MSTISKVLCLPGYLQSGSTFAKKASGLRKILSKQLNIELDFISPCQPIKSRYELGFPLAATEEESDKVWDTIVANENNCRWFDHRGPSDNHGLEESMEFIMKHIEKNGPYDGVIGFSQGAAMAIMVTNSLRKMLPSHPDFKIGLFVSGFCLTVPKSGETFEGIEKITNLKEYQSKVEIAPDAAKYTQLQDPDNFNTEILIVYGKNDSIVLPIRSQYVAGLYKKNVHIFAHEGAHLLPNQKAFVKPIADLFDKALTGKL</sequence>
<evidence type="ECO:0000259" key="2">
    <source>
        <dbReference type="Pfam" id="PF03959"/>
    </source>
</evidence>
<gene>
    <name evidence="3" type="ORF">KGF56_004317</name>
</gene>
<dbReference type="RefSeq" id="XP_049178603.1">
    <property type="nucleotide sequence ID" value="XM_049325744.1"/>
</dbReference>
<protein>
    <submittedName>
        <fullName evidence="3">FSH1</fullName>
    </submittedName>
</protein>
<accession>A0AAI9WW69</accession>
<organism evidence="3 4">
    <name type="scientific">Candida oxycetoniae</name>
    <dbReference type="NCBI Taxonomy" id="497107"/>
    <lineage>
        <taxon>Eukaryota</taxon>
        <taxon>Fungi</taxon>
        <taxon>Dikarya</taxon>
        <taxon>Ascomycota</taxon>
        <taxon>Saccharomycotina</taxon>
        <taxon>Pichiomycetes</taxon>
        <taxon>Debaryomycetaceae</taxon>
        <taxon>Candida/Lodderomyces clade</taxon>
        <taxon>Candida</taxon>
    </lineage>
</organism>
<dbReference type="GO" id="GO:0005634">
    <property type="term" value="C:nucleus"/>
    <property type="evidence" value="ECO:0007669"/>
    <property type="project" value="TreeGrafter"/>
</dbReference>
<dbReference type="InterPro" id="IPR029058">
    <property type="entry name" value="AB_hydrolase_fold"/>
</dbReference>
<dbReference type="GO" id="GO:0005737">
    <property type="term" value="C:cytoplasm"/>
    <property type="evidence" value="ECO:0007669"/>
    <property type="project" value="TreeGrafter"/>
</dbReference>
<keyword evidence="4" id="KW-1185">Reference proteome</keyword>
<comment type="caution">
    <text evidence="3">The sequence shown here is derived from an EMBL/GenBank/DDBJ whole genome shotgun (WGS) entry which is preliminary data.</text>
</comment>
<dbReference type="PANTHER" id="PTHR48070:SF9">
    <property type="entry name" value="FAMILY OF SERINE HYDROLASES 1"/>
    <property type="match status" value="1"/>
</dbReference>
<evidence type="ECO:0000256" key="1">
    <source>
        <dbReference type="ARBA" id="ARBA00022801"/>
    </source>
</evidence>
<dbReference type="EMBL" id="JAHUZD010000140">
    <property type="protein sequence ID" value="KAI3402856.2"/>
    <property type="molecule type" value="Genomic_DNA"/>
</dbReference>
<dbReference type="GeneID" id="73381932"/>
<evidence type="ECO:0000313" key="3">
    <source>
        <dbReference type="EMBL" id="KAI3402856.2"/>
    </source>
</evidence>
<dbReference type="Pfam" id="PF03959">
    <property type="entry name" value="FSH1"/>
    <property type="match status" value="1"/>
</dbReference>
<feature type="domain" description="Serine hydrolase" evidence="2">
    <location>
        <begin position="1"/>
        <end position="245"/>
    </location>
</feature>
<dbReference type="Gene3D" id="3.40.50.1820">
    <property type="entry name" value="alpha/beta hydrolase"/>
    <property type="match status" value="1"/>
</dbReference>
<dbReference type="InterPro" id="IPR050593">
    <property type="entry name" value="LovG"/>
</dbReference>
<dbReference type="AlphaFoldDB" id="A0AAI9WW69"/>
<dbReference type="GO" id="GO:0016787">
    <property type="term" value="F:hydrolase activity"/>
    <property type="evidence" value="ECO:0007669"/>
    <property type="project" value="UniProtKB-KW"/>
</dbReference>
<proteinExistence type="predicted"/>
<reference evidence="3" key="1">
    <citation type="journal article" date="2022" name="DNA Res.">
        <title>Genome analysis of five recently described species of the CUG-Ser clade uncovers Candida theae as a new hybrid lineage with pathogenic potential in the Candida parapsilosis species complex.</title>
        <authorList>
            <person name="Mixao V."/>
            <person name="Del Olmo V."/>
            <person name="Hegedusova E."/>
            <person name="Saus E."/>
            <person name="Pryszcz L."/>
            <person name="Cillingova A."/>
            <person name="Nosek J."/>
            <person name="Gabaldon T."/>
        </authorList>
    </citation>
    <scope>NUCLEOTIDE SEQUENCE</scope>
    <source>
        <strain evidence="3">CBS 10844</strain>
    </source>
</reference>
<dbReference type="SUPFAM" id="SSF53474">
    <property type="entry name" value="alpha/beta-Hydrolases"/>
    <property type="match status" value="1"/>
</dbReference>
<keyword evidence="1" id="KW-0378">Hydrolase</keyword>